<dbReference type="Proteomes" id="UP000724148">
    <property type="component" value="Unassembled WGS sequence"/>
</dbReference>
<feature type="domain" description="TACO1/YebC-like second and third" evidence="6">
    <location>
        <begin position="84"/>
        <end position="112"/>
    </location>
</feature>
<evidence type="ECO:0000256" key="1">
    <source>
        <dbReference type="ARBA" id="ARBA00008724"/>
    </source>
</evidence>
<dbReference type="InterPro" id="IPR049083">
    <property type="entry name" value="TACO1_YebC_N"/>
</dbReference>
<feature type="domain" description="TACO1/YebC-like N-terminal" evidence="7">
    <location>
        <begin position="5"/>
        <end position="74"/>
    </location>
</feature>
<evidence type="ECO:0000256" key="4">
    <source>
        <dbReference type="ARBA" id="ARBA00023125"/>
    </source>
</evidence>
<dbReference type="Gene3D" id="3.30.70.980">
    <property type="match status" value="1"/>
</dbReference>
<name>A0A931SDG0_9BACT</name>
<dbReference type="InterPro" id="IPR029072">
    <property type="entry name" value="YebC-like"/>
</dbReference>
<accession>A0A931SDG0</accession>
<feature type="non-terminal residue" evidence="8">
    <location>
        <position position="112"/>
    </location>
</feature>
<dbReference type="EMBL" id="JACOZA010000061">
    <property type="protein sequence ID" value="MBI2096950.1"/>
    <property type="molecule type" value="Genomic_DNA"/>
</dbReference>
<dbReference type="FunFam" id="1.10.10.200:FF:000002">
    <property type="entry name" value="Probable transcriptional regulatory protein CLM62_37755"/>
    <property type="match status" value="1"/>
</dbReference>
<dbReference type="Pfam" id="PF01709">
    <property type="entry name" value="Transcrip_reg"/>
    <property type="match status" value="1"/>
</dbReference>
<evidence type="ECO:0000256" key="2">
    <source>
        <dbReference type="ARBA" id="ARBA00022490"/>
    </source>
</evidence>
<reference evidence="8" key="1">
    <citation type="submission" date="2020-07" db="EMBL/GenBank/DDBJ databases">
        <title>Huge and variable diversity of episymbiotic CPR bacteria and DPANN archaea in groundwater ecosystems.</title>
        <authorList>
            <person name="He C.Y."/>
            <person name="Keren R."/>
            <person name="Whittaker M."/>
            <person name="Farag I.F."/>
            <person name="Doudna J."/>
            <person name="Cate J.H.D."/>
            <person name="Banfield J.F."/>
        </authorList>
    </citation>
    <scope>NUCLEOTIDE SEQUENCE</scope>
    <source>
        <strain evidence="8">NC_groundwater_193_Ag_S-0.1um_51_7</strain>
    </source>
</reference>
<evidence type="ECO:0000259" key="6">
    <source>
        <dbReference type="Pfam" id="PF01709"/>
    </source>
</evidence>
<evidence type="ECO:0000313" key="8">
    <source>
        <dbReference type="EMBL" id="MBI2096950.1"/>
    </source>
</evidence>
<dbReference type="Pfam" id="PF20772">
    <property type="entry name" value="TACO1_YebC_N"/>
    <property type="match status" value="1"/>
</dbReference>
<comment type="caution">
    <text evidence="8">The sequence shown here is derived from an EMBL/GenBank/DDBJ whole genome shotgun (WGS) entry which is preliminary data.</text>
</comment>
<dbReference type="InterPro" id="IPR017856">
    <property type="entry name" value="Integrase-like_N"/>
</dbReference>
<keyword evidence="5" id="KW-0804">Transcription</keyword>
<dbReference type="PANTHER" id="PTHR12532">
    <property type="entry name" value="TRANSLATIONAL ACTIVATOR OF CYTOCHROME C OXIDASE 1"/>
    <property type="match status" value="1"/>
</dbReference>
<keyword evidence="2" id="KW-0963">Cytoplasm</keyword>
<dbReference type="GO" id="GO:0005829">
    <property type="term" value="C:cytosol"/>
    <property type="evidence" value="ECO:0007669"/>
    <property type="project" value="TreeGrafter"/>
</dbReference>
<proteinExistence type="inferred from homology"/>
<dbReference type="AlphaFoldDB" id="A0A931SDG0"/>
<keyword evidence="4 8" id="KW-0238">DNA-binding</keyword>
<evidence type="ECO:0000259" key="7">
    <source>
        <dbReference type="Pfam" id="PF20772"/>
    </source>
</evidence>
<dbReference type="PANTHER" id="PTHR12532:SF6">
    <property type="entry name" value="TRANSCRIPTIONAL REGULATORY PROTEIN YEBC-RELATED"/>
    <property type="match status" value="1"/>
</dbReference>
<dbReference type="GO" id="GO:0003677">
    <property type="term" value="F:DNA binding"/>
    <property type="evidence" value="ECO:0007669"/>
    <property type="project" value="UniProtKB-KW"/>
</dbReference>
<protein>
    <submittedName>
        <fullName evidence="8">YebC/PmpR family DNA-binding transcriptional regulator</fullName>
    </submittedName>
</protein>
<organism evidence="8 9">
    <name type="scientific">Candidatus Sungiibacteriota bacterium</name>
    <dbReference type="NCBI Taxonomy" id="2750080"/>
    <lineage>
        <taxon>Bacteria</taxon>
        <taxon>Candidatus Sungiibacteriota</taxon>
    </lineage>
</organism>
<dbReference type="SUPFAM" id="SSF75625">
    <property type="entry name" value="YebC-like"/>
    <property type="match status" value="1"/>
</dbReference>
<keyword evidence="3" id="KW-0805">Transcription regulation</keyword>
<evidence type="ECO:0000313" key="9">
    <source>
        <dbReference type="Proteomes" id="UP000724148"/>
    </source>
</evidence>
<comment type="similarity">
    <text evidence="1">Belongs to the TACO1 family.</text>
</comment>
<dbReference type="Gene3D" id="1.10.10.200">
    <property type="match status" value="1"/>
</dbReference>
<dbReference type="InterPro" id="IPR026564">
    <property type="entry name" value="Transcrip_reg_TACO1-like_dom3"/>
</dbReference>
<dbReference type="InterPro" id="IPR048300">
    <property type="entry name" value="TACO1_YebC-like_2nd/3rd_dom"/>
</dbReference>
<evidence type="ECO:0000256" key="3">
    <source>
        <dbReference type="ARBA" id="ARBA00023015"/>
    </source>
</evidence>
<sequence length="112" mass="11785">MSGHSKWAQIKHKKAVVDAKRGNLFSKLARAIAIAAKEGGADPATNAKLQQAVERARSFNLPTENIERALAKAVSQKGAGDLVSVIYEAYGPGGSALVIEGITDNKNRTAAE</sequence>
<gene>
    <name evidence="8" type="ORF">HYT40_02235</name>
</gene>
<evidence type="ECO:0000256" key="5">
    <source>
        <dbReference type="ARBA" id="ARBA00023163"/>
    </source>
</evidence>
<dbReference type="InterPro" id="IPR002876">
    <property type="entry name" value="Transcrip_reg_TACO1-like"/>
</dbReference>